<name>A0A6P2XQN1_BURL3</name>
<accession>A0A6P2XQN1</accession>
<evidence type="ECO:0000313" key="1">
    <source>
        <dbReference type="EMBL" id="VWD12082.1"/>
    </source>
</evidence>
<reference evidence="1 2" key="1">
    <citation type="submission" date="2019-09" db="EMBL/GenBank/DDBJ databases">
        <authorList>
            <person name="Depoorter E."/>
        </authorList>
    </citation>
    <scope>NUCLEOTIDE SEQUENCE [LARGE SCALE GENOMIC DNA]</scope>
    <source>
        <strain evidence="1">R-18109</strain>
    </source>
</reference>
<dbReference type="RefSeq" id="WP_254609559.1">
    <property type="nucleotide sequence ID" value="NZ_CABVQH010000020.1"/>
</dbReference>
<proteinExistence type="predicted"/>
<sequence>MTYYGISMIKLDQTGVEVEEAKVHTYFRNDPADPVGLDEGRAMAYHEVANLIVGGDTVFVIVPDAAGVYRDTDMVRVKPGQREYLESFGADGAASGALMALPTYE</sequence>
<dbReference type="EMBL" id="CABVQH010000020">
    <property type="protein sequence ID" value="VWD12082.1"/>
    <property type="molecule type" value="Genomic_DNA"/>
</dbReference>
<dbReference type="Proteomes" id="UP000494260">
    <property type="component" value="Unassembled WGS sequence"/>
</dbReference>
<gene>
    <name evidence="1" type="ORF">BLA18109_05300</name>
</gene>
<dbReference type="AlphaFoldDB" id="A0A6P2XQN1"/>
<protein>
    <submittedName>
        <fullName evidence="1">Uncharacterized protein</fullName>
    </submittedName>
</protein>
<evidence type="ECO:0000313" key="2">
    <source>
        <dbReference type="Proteomes" id="UP000494260"/>
    </source>
</evidence>
<organism evidence="1 2">
    <name type="scientific">Burkholderia lata (strain ATCC 17760 / DSM 23089 / LMG 22485 / NCIMB 9086 / R18194 / 383)</name>
    <dbReference type="NCBI Taxonomy" id="482957"/>
    <lineage>
        <taxon>Bacteria</taxon>
        <taxon>Pseudomonadati</taxon>
        <taxon>Pseudomonadota</taxon>
        <taxon>Betaproteobacteria</taxon>
        <taxon>Burkholderiales</taxon>
        <taxon>Burkholderiaceae</taxon>
        <taxon>Burkholderia</taxon>
        <taxon>Burkholderia cepacia complex</taxon>
    </lineage>
</organism>